<reference evidence="4" key="2">
    <citation type="submission" date="2025-09" db="UniProtKB">
        <authorList>
            <consortium name="Ensembl"/>
        </authorList>
    </citation>
    <scope>IDENTIFICATION</scope>
</reference>
<dbReference type="SMART" id="SM00409">
    <property type="entry name" value="IG"/>
    <property type="match status" value="1"/>
</dbReference>
<sequence>MTHILFTLTSLFHYTFLKLVKEGESVTLDPGVMKNPNYILWYLNDTRIAAITGDLSRICTDVQCNNGTERFRDRLNLENQTGSLTIKNINTADTGVVTVLDAPDAELGKMKTISVMEGEAVTLDPGVIKNPNDEMTWYFNETLIAEITGDQSKICTDDQCRERFRDRLKLDHQTGSLTITNTRTTDSGLYKLQIISRIPQHSVSITSLKIFIFTLIDSGLSTAAVAGICVGVVLLFVAAAAGGVIYYRKRPQAGQNSESVKLQRLKSQIQRDIFYKS</sequence>
<dbReference type="PANTHER" id="PTHR21063">
    <property type="entry name" value="LFA-3"/>
    <property type="match status" value="1"/>
</dbReference>
<proteinExistence type="predicted"/>
<keyword evidence="1" id="KW-0812">Transmembrane</keyword>
<dbReference type="Gene3D" id="2.60.40.10">
    <property type="entry name" value="Immunoglobulins"/>
    <property type="match status" value="2"/>
</dbReference>
<dbReference type="Proteomes" id="UP000472270">
    <property type="component" value="Unassembled WGS sequence"/>
</dbReference>
<dbReference type="Ensembl" id="ENSSRHT00000028261.1">
    <property type="protein sequence ID" value="ENSSRHP00000027457.1"/>
    <property type="gene ID" value="ENSSRHG00000014294.1"/>
</dbReference>
<evidence type="ECO:0000313" key="5">
    <source>
        <dbReference type="Proteomes" id="UP000472270"/>
    </source>
</evidence>
<evidence type="ECO:0000256" key="2">
    <source>
        <dbReference type="SAM" id="SignalP"/>
    </source>
</evidence>
<keyword evidence="1" id="KW-0472">Membrane</keyword>
<dbReference type="InterPro" id="IPR036179">
    <property type="entry name" value="Ig-like_dom_sf"/>
</dbReference>
<evidence type="ECO:0000313" key="4">
    <source>
        <dbReference type="Ensembl" id="ENSSRHP00000027457.1"/>
    </source>
</evidence>
<feature type="transmembrane region" description="Helical" evidence="1">
    <location>
        <begin position="223"/>
        <end position="247"/>
    </location>
</feature>
<name>A0A673HPQ0_9TELE</name>
<dbReference type="Pfam" id="PF07686">
    <property type="entry name" value="V-set"/>
    <property type="match status" value="1"/>
</dbReference>
<dbReference type="PANTHER" id="PTHR21063:SF4">
    <property type="entry name" value="CD48 ANTIGEN-RELATED"/>
    <property type="match status" value="1"/>
</dbReference>
<feature type="domain" description="Immunoglobulin" evidence="3">
    <location>
        <begin position="110"/>
        <end position="211"/>
    </location>
</feature>
<evidence type="ECO:0000259" key="3">
    <source>
        <dbReference type="SMART" id="SM00409"/>
    </source>
</evidence>
<evidence type="ECO:0000256" key="1">
    <source>
        <dbReference type="SAM" id="Phobius"/>
    </source>
</evidence>
<dbReference type="InterPro" id="IPR013783">
    <property type="entry name" value="Ig-like_fold"/>
</dbReference>
<keyword evidence="1" id="KW-1133">Transmembrane helix</keyword>
<feature type="signal peptide" evidence="2">
    <location>
        <begin position="1"/>
        <end position="17"/>
    </location>
</feature>
<feature type="chain" id="PRO_5047237721" description="Immunoglobulin domain-containing protein" evidence="2">
    <location>
        <begin position="18"/>
        <end position="277"/>
    </location>
</feature>
<dbReference type="AlphaFoldDB" id="A0A673HPQ0"/>
<accession>A0A673HPQ0</accession>
<dbReference type="InterPro" id="IPR013106">
    <property type="entry name" value="Ig_V-set"/>
</dbReference>
<dbReference type="SUPFAM" id="SSF48726">
    <property type="entry name" value="Immunoglobulin"/>
    <property type="match status" value="2"/>
</dbReference>
<dbReference type="InterPro" id="IPR003599">
    <property type="entry name" value="Ig_sub"/>
</dbReference>
<keyword evidence="2" id="KW-0732">Signal</keyword>
<keyword evidence="5" id="KW-1185">Reference proteome</keyword>
<organism evidence="4 5">
    <name type="scientific">Sinocyclocheilus rhinocerous</name>
    <dbReference type="NCBI Taxonomy" id="307959"/>
    <lineage>
        <taxon>Eukaryota</taxon>
        <taxon>Metazoa</taxon>
        <taxon>Chordata</taxon>
        <taxon>Craniata</taxon>
        <taxon>Vertebrata</taxon>
        <taxon>Euteleostomi</taxon>
        <taxon>Actinopterygii</taxon>
        <taxon>Neopterygii</taxon>
        <taxon>Teleostei</taxon>
        <taxon>Ostariophysi</taxon>
        <taxon>Cypriniformes</taxon>
        <taxon>Cyprinidae</taxon>
        <taxon>Cyprininae</taxon>
        <taxon>Sinocyclocheilus</taxon>
    </lineage>
</organism>
<protein>
    <recommendedName>
        <fullName evidence="3">Immunoglobulin domain-containing protein</fullName>
    </recommendedName>
</protein>
<reference evidence="4" key="1">
    <citation type="submission" date="2025-08" db="UniProtKB">
        <authorList>
            <consortium name="Ensembl"/>
        </authorList>
    </citation>
    <scope>IDENTIFICATION</scope>
</reference>